<organism evidence="2 3">
    <name type="scientific">Lupinus luteus</name>
    <name type="common">European yellow lupine</name>
    <dbReference type="NCBI Taxonomy" id="3873"/>
    <lineage>
        <taxon>Eukaryota</taxon>
        <taxon>Viridiplantae</taxon>
        <taxon>Streptophyta</taxon>
        <taxon>Embryophyta</taxon>
        <taxon>Tracheophyta</taxon>
        <taxon>Spermatophyta</taxon>
        <taxon>Magnoliopsida</taxon>
        <taxon>eudicotyledons</taxon>
        <taxon>Gunneridae</taxon>
        <taxon>Pentapetalae</taxon>
        <taxon>rosids</taxon>
        <taxon>fabids</taxon>
        <taxon>Fabales</taxon>
        <taxon>Fabaceae</taxon>
        <taxon>Papilionoideae</taxon>
        <taxon>50 kb inversion clade</taxon>
        <taxon>genistoids sensu lato</taxon>
        <taxon>core genistoids</taxon>
        <taxon>Genisteae</taxon>
        <taxon>Lupinus</taxon>
    </lineage>
</organism>
<feature type="compositionally biased region" description="Low complexity" evidence="1">
    <location>
        <begin position="120"/>
        <end position="144"/>
    </location>
</feature>
<dbReference type="PANTHER" id="PTHR33257">
    <property type="entry name" value="OS05G0165500 PROTEIN"/>
    <property type="match status" value="1"/>
</dbReference>
<proteinExistence type="predicted"/>
<dbReference type="AlphaFoldDB" id="A0AAV1XHE6"/>
<dbReference type="Proteomes" id="UP001497480">
    <property type="component" value="Unassembled WGS sequence"/>
</dbReference>
<dbReference type="PANTHER" id="PTHR33257:SF4">
    <property type="entry name" value="EXPRESSED PROTEIN"/>
    <property type="match status" value="1"/>
</dbReference>
<comment type="caution">
    <text evidence="2">The sequence shown here is derived from an EMBL/GenBank/DDBJ whole genome shotgun (WGS) entry which is preliminary data.</text>
</comment>
<dbReference type="EMBL" id="CAXHTB010000014">
    <property type="protein sequence ID" value="CAL0320353.1"/>
    <property type="molecule type" value="Genomic_DNA"/>
</dbReference>
<evidence type="ECO:0000313" key="2">
    <source>
        <dbReference type="EMBL" id="CAL0320353.1"/>
    </source>
</evidence>
<evidence type="ECO:0000313" key="3">
    <source>
        <dbReference type="Proteomes" id="UP001497480"/>
    </source>
</evidence>
<evidence type="ECO:0000256" key="1">
    <source>
        <dbReference type="SAM" id="MobiDB-lite"/>
    </source>
</evidence>
<protein>
    <submittedName>
        <fullName evidence="2">Uncharacterized protein</fullName>
    </submittedName>
</protein>
<feature type="region of interest" description="Disordered" evidence="1">
    <location>
        <begin position="114"/>
        <end position="144"/>
    </location>
</feature>
<name>A0AAV1XHE6_LUPLU</name>
<reference evidence="2 3" key="1">
    <citation type="submission" date="2024-03" db="EMBL/GenBank/DDBJ databases">
        <authorList>
            <person name="Martinez-Hernandez J."/>
        </authorList>
    </citation>
    <scope>NUCLEOTIDE SEQUENCE [LARGE SCALE GENOMIC DNA]</scope>
</reference>
<accession>A0AAV1XHE6</accession>
<sequence>MPSDDANHFSAEKSFRIKQNDRFFTRLMAKEISNNANTSSRVLYYGETSLAVPFIWEAQPGTPKHPLLETSLPPLTPPPSYYSNSKSISKSRRNYSKASIFFSRVFSRFGGGLRRKDHVSPSSISSSWSPSSSLSTSTSSWSLAYSSSSPSFFMRDKDYGDDVGEGSISFSSSRSHLKHKCSNGFRGCYPFGNMKNETVSY</sequence>
<gene>
    <name evidence="2" type="ORF">LLUT_LOCUS21413</name>
</gene>
<keyword evidence="3" id="KW-1185">Reference proteome</keyword>